<feature type="compositionally biased region" description="Acidic residues" evidence="1">
    <location>
        <begin position="198"/>
        <end position="216"/>
    </location>
</feature>
<evidence type="ECO:0000313" key="4">
    <source>
        <dbReference type="Proteomes" id="UP000285478"/>
    </source>
</evidence>
<protein>
    <recommendedName>
        <fullName evidence="2">DUF5610 domain-containing protein</fullName>
    </recommendedName>
</protein>
<dbReference type="EMBL" id="CP035033">
    <property type="protein sequence ID" value="QAB14911.1"/>
    <property type="molecule type" value="Genomic_DNA"/>
</dbReference>
<reference evidence="3 4" key="1">
    <citation type="journal article" date="2018" name="Environ. Microbiol.">
        <title>Genomes of ubiquitous marine and hypersaline Hydrogenovibrio, Thiomicrorhabdus and Thiomicrospira spp. encode a diversity of mechanisms to sustain chemolithoautotrophy in heterogeneous environments.</title>
        <authorList>
            <person name="Scott K.M."/>
            <person name="Williams J."/>
            <person name="Porter C.M.B."/>
            <person name="Russel S."/>
            <person name="Harmer T.L."/>
            <person name="Paul J.H."/>
            <person name="Antonen K.M."/>
            <person name="Bridges M.K."/>
            <person name="Camper G.J."/>
            <person name="Campla C.K."/>
            <person name="Casella L.G."/>
            <person name="Chase E."/>
            <person name="Conrad J.W."/>
            <person name="Cruz M.C."/>
            <person name="Dunlap D.S."/>
            <person name="Duran L."/>
            <person name="Fahsbender E.M."/>
            <person name="Goldsmith D.B."/>
            <person name="Keeley R.F."/>
            <person name="Kondoff M.R."/>
            <person name="Kussy B.I."/>
            <person name="Lane M.K."/>
            <person name="Lawler S."/>
            <person name="Leigh B.A."/>
            <person name="Lewis C."/>
            <person name="Lostal L.M."/>
            <person name="Marking D."/>
            <person name="Mancera P.A."/>
            <person name="McClenthan E.C."/>
            <person name="McIntyre E.A."/>
            <person name="Mine J.A."/>
            <person name="Modi S."/>
            <person name="Moore B.D."/>
            <person name="Morgan W.A."/>
            <person name="Nelson K.M."/>
            <person name="Nguyen K.N."/>
            <person name="Ogburn N."/>
            <person name="Parrino D.G."/>
            <person name="Pedapudi A.D."/>
            <person name="Pelham R.P."/>
            <person name="Preece A.M."/>
            <person name="Rampersad E.A."/>
            <person name="Richardson J.C."/>
            <person name="Rodgers C.M."/>
            <person name="Schaffer B.L."/>
            <person name="Sheridan N.E."/>
            <person name="Solone M.R."/>
            <person name="Staley Z.R."/>
            <person name="Tabuchi M."/>
            <person name="Waide R.J."/>
            <person name="Wanjugi P.W."/>
            <person name="Young S."/>
            <person name="Clum A."/>
            <person name="Daum C."/>
            <person name="Huntemann M."/>
            <person name="Ivanova N."/>
            <person name="Kyrpides N."/>
            <person name="Mikhailova N."/>
            <person name="Palaniappan K."/>
            <person name="Pillay M."/>
            <person name="Reddy T.B.K."/>
            <person name="Shapiro N."/>
            <person name="Stamatis D."/>
            <person name="Varghese N."/>
            <person name="Woyke T."/>
            <person name="Boden R."/>
            <person name="Freyermuth S.K."/>
            <person name="Kerfeld C.A."/>
        </authorList>
    </citation>
    <scope>NUCLEOTIDE SEQUENCE [LARGE SCALE GENOMIC DNA]</scope>
    <source>
        <strain evidence="3 4">JR-2</strain>
    </source>
</reference>
<evidence type="ECO:0000313" key="3">
    <source>
        <dbReference type="EMBL" id="QAB14911.1"/>
    </source>
</evidence>
<accession>A0A410H1Y2</accession>
<name>A0A410H1Y2_9GAMM</name>
<evidence type="ECO:0000259" key="2">
    <source>
        <dbReference type="Pfam" id="PF18433"/>
    </source>
</evidence>
<dbReference type="InterPro" id="IPR041651">
    <property type="entry name" value="DUF5610"/>
</dbReference>
<organism evidence="3 4">
    <name type="scientific">Hydrogenovibrio thermophilus</name>
    <dbReference type="NCBI Taxonomy" id="265883"/>
    <lineage>
        <taxon>Bacteria</taxon>
        <taxon>Pseudomonadati</taxon>
        <taxon>Pseudomonadota</taxon>
        <taxon>Gammaproteobacteria</taxon>
        <taxon>Thiotrichales</taxon>
        <taxon>Piscirickettsiaceae</taxon>
        <taxon>Hydrogenovibrio</taxon>
    </lineage>
</organism>
<feature type="region of interest" description="Disordered" evidence="1">
    <location>
        <begin position="193"/>
        <end position="216"/>
    </location>
</feature>
<keyword evidence="4" id="KW-1185">Reference proteome</keyword>
<sequence length="216" mass="23555">MSISQIPPGLQAYQKLAGTQSEALASDKAQKGQEMKFDQIAIRNENQASLVAHLFGNSDEAIGNALKMTYQSAITNLNDILAPDLGENAISLENLEKQGGMEYWSPENTADRILSGATGFLEGFKKVHPELEGEELMNKFMEVVGGGLQQGFDEAQGILEELKVFDGMVKDNFTTTTDLVNKGMENFRRDYLGLPPLEEAEATPDSDDTGTDTETV</sequence>
<dbReference type="Gene3D" id="1.10.132.90">
    <property type="match status" value="1"/>
</dbReference>
<dbReference type="RefSeq" id="WP_128384553.1">
    <property type="nucleotide sequence ID" value="NZ_CP035033.1"/>
</dbReference>
<feature type="domain" description="DUF5610" evidence="2">
    <location>
        <begin position="65"/>
        <end position="187"/>
    </location>
</feature>
<dbReference type="KEGG" id="htr:EPV75_04090"/>
<dbReference type="AlphaFoldDB" id="A0A410H1Y2"/>
<gene>
    <name evidence="3" type="ORF">EPV75_04090</name>
</gene>
<proteinExistence type="predicted"/>
<dbReference type="Proteomes" id="UP000285478">
    <property type="component" value="Chromosome"/>
</dbReference>
<dbReference type="Pfam" id="PF18433">
    <property type="entry name" value="DUF5610"/>
    <property type="match status" value="1"/>
</dbReference>
<evidence type="ECO:0000256" key="1">
    <source>
        <dbReference type="SAM" id="MobiDB-lite"/>
    </source>
</evidence>